<dbReference type="PANTHER" id="PTHR30024:SF42">
    <property type="entry name" value="ALIPHATIC SULFONATES-BINDING PROTEIN-RELATED"/>
    <property type="match status" value="1"/>
</dbReference>
<dbReference type="Proteomes" id="UP000094008">
    <property type="component" value="Unassembled WGS sequence"/>
</dbReference>
<sequence length="319" mass="33559">MFNRLLRTAFALAILATAVSCSANGDNADGYTLRVGATSVTGTPAGSLGWGDKQGILTEQLKSAGVGKIEYSFFQSGSDVASALFAGAIDVAAIGDNPGLRARSRDPKVVLLSLDSVNGDAWLVGAKGGPTEIKGLVGKDITAPQGTIRDRAARQLIDAAGLTGQIHVRDVPTPESIAGLSSGKIDAAVVTGASAAELESKGFPIIDSLSRHGFGSTGTNIALRSFTDAHPEFIGSWQQAVTSVNRDITENFDDYLAWVAQTDDTDLKFVQKSTRAEEFNTEPFPQVGVDQLEAAYQFLNADGSFDHEYSVREWAGAKS</sequence>
<evidence type="ECO:0000313" key="2">
    <source>
        <dbReference type="EMBL" id="OBB81044.1"/>
    </source>
</evidence>
<keyword evidence="1" id="KW-0732">Signal</keyword>
<dbReference type="PANTHER" id="PTHR30024">
    <property type="entry name" value="ALIPHATIC SULFONATES-BINDING PROTEIN-RELATED"/>
    <property type="match status" value="1"/>
</dbReference>
<evidence type="ECO:0000256" key="1">
    <source>
        <dbReference type="SAM" id="SignalP"/>
    </source>
</evidence>
<evidence type="ECO:0000313" key="3">
    <source>
        <dbReference type="Proteomes" id="UP000094008"/>
    </source>
</evidence>
<feature type="signal peptide" evidence="1">
    <location>
        <begin position="1"/>
        <end position="23"/>
    </location>
</feature>
<dbReference type="AlphaFoldDB" id="A0A1A0VCW1"/>
<gene>
    <name evidence="2" type="ORF">A5779_10775</name>
</gene>
<dbReference type="PROSITE" id="PS51257">
    <property type="entry name" value="PROKAR_LIPOPROTEIN"/>
    <property type="match status" value="1"/>
</dbReference>
<name>A0A1A0VCW1_MYCPR</name>
<dbReference type="Gene3D" id="3.40.190.10">
    <property type="entry name" value="Periplasmic binding protein-like II"/>
    <property type="match status" value="2"/>
</dbReference>
<dbReference type="OrthoDB" id="506341at2"/>
<dbReference type="SUPFAM" id="SSF53850">
    <property type="entry name" value="Periplasmic binding protein-like II"/>
    <property type="match status" value="1"/>
</dbReference>
<comment type="caution">
    <text evidence="2">The sequence shown here is derived from an EMBL/GenBank/DDBJ whole genome shotgun (WGS) entry which is preliminary data.</text>
</comment>
<protein>
    <submittedName>
        <fullName evidence="2">Nitrate ABC transporter substrate-binding protein</fullName>
    </submittedName>
</protein>
<accession>A0A1A0VCW1</accession>
<feature type="chain" id="PRO_5038829018" evidence="1">
    <location>
        <begin position="24"/>
        <end position="319"/>
    </location>
</feature>
<organism evidence="2 3">
    <name type="scientific">Mycolicibacterium peregrinum</name>
    <name type="common">Mycobacterium peregrinum</name>
    <dbReference type="NCBI Taxonomy" id="43304"/>
    <lineage>
        <taxon>Bacteria</taxon>
        <taxon>Bacillati</taxon>
        <taxon>Actinomycetota</taxon>
        <taxon>Actinomycetes</taxon>
        <taxon>Mycobacteriales</taxon>
        <taxon>Mycobacteriaceae</taxon>
        <taxon>Mycolicibacterium</taxon>
    </lineage>
</organism>
<dbReference type="EMBL" id="LZSY01000187">
    <property type="protein sequence ID" value="OBB81044.1"/>
    <property type="molecule type" value="Genomic_DNA"/>
</dbReference>
<dbReference type="RefSeq" id="WP_064887384.1">
    <property type="nucleotide sequence ID" value="NZ_LZSY01000187.1"/>
</dbReference>
<proteinExistence type="predicted"/>
<reference evidence="3" key="1">
    <citation type="submission" date="2016-06" db="EMBL/GenBank/DDBJ databases">
        <authorList>
            <person name="Sutton G."/>
            <person name="Brinkac L."/>
            <person name="Sanka R."/>
            <person name="Adams M."/>
            <person name="Lau E."/>
            <person name="Mehaffy C."/>
            <person name="Tameris M."/>
            <person name="Hatherill M."/>
            <person name="Hanekom W."/>
            <person name="Mahomed H."/>
            <person name="Mcshane H."/>
        </authorList>
    </citation>
    <scope>NUCLEOTIDE SEQUENCE [LARGE SCALE GENOMIC DNA]</scope>
    <source>
        <strain evidence="3">852002-10433_SCH5171157</strain>
    </source>
</reference>